<dbReference type="AlphaFoldDB" id="A0A644UDU5"/>
<accession>A0A644UDU5</accession>
<sequence length="92" mass="10334">MKRFLGRPRQVPVYSLSPGLNSLNACAFLLQVQPAVRHGLQELNDRNARHTLIEVALISYLMGMGFEYRTAIAIVESWESDETLLSDGILCQ</sequence>
<dbReference type="EMBL" id="VSSQ01000103">
    <property type="protein sequence ID" value="MPL77040.1"/>
    <property type="molecule type" value="Genomic_DNA"/>
</dbReference>
<gene>
    <name evidence="1" type="ORF">SDC9_22891</name>
</gene>
<proteinExistence type="predicted"/>
<evidence type="ECO:0000313" key="1">
    <source>
        <dbReference type="EMBL" id="MPL77040.1"/>
    </source>
</evidence>
<protein>
    <submittedName>
        <fullName evidence="1">Uncharacterized protein</fullName>
    </submittedName>
</protein>
<reference evidence="1" key="1">
    <citation type="submission" date="2019-08" db="EMBL/GenBank/DDBJ databases">
        <authorList>
            <person name="Kucharzyk K."/>
            <person name="Murdoch R.W."/>
            <person name="Higgins S."/>
            <person name="Loffler F."/>
        </authorList>
    </citation>
    <scope>NUCLEOTIDE SEQUENCE</scope>
</reference>
<organism evidence="1">
    <name type="scientific">bioreactor metagenome</name>
    <dbReference type="NCBI Taxonomy" id="1076179"/>
    <lineage>
        <taxon>unclassified sequences</taxon>
        <taxon>metagenomes</taxon>
        <taxon>ecological metagenomes</taxon>
    </lineage>
</organism>
<name>A0A644UDU5_9ZZZZ</name>
<comment type="caution">
    <text evidence="1">The sequence shown here is derived from an EMBL/GenBank/DDBJ whole genome shotgun (WGS) entry which is preliminary data.</text>
</comment>